<dbReference type="GO" id="GO:0141040">
    <property type="term" value="F:very-long-chain 3-oxoacyl-CoA reductase activity"/>
    <property type="evidence" value="ECO:0007669"/>
    <property type="project" value="UniProtKB-EC"/>
</dbReference>
<name>A0A6I9YHA0_9SAUR</name>
<dbReference type="CTD" id="51144"/>
<evidence type="ECO:0000256" key="15">
    <source>
        <dbReference type="ARBA" id="ARBA00038261"/>
    </source>
</evidence>
<sequence length="317" mass="35962">MEVSSFLLFPDGFYYWVGVLVVGYLFYSLLSNLMGAIRVWLLDNTAVLDPYLNTWAVITGATDGIGKAYAEALAKKGMKVVLISRSQEKLDKTASEIEDKYKVETKTIAADFENRGTIYNKIKEGLEGLDIGVLVNNVGASYDYPEYFLEIPDLDRQIEKIININTVALCKMTQFVLPRMVERSKGIIINITSLSGVAETPFLTLYAASKVFGNFFSQSLGLEYRDKGIIVQTVQPYFVVTKMSKIRKANIYRPTPEQYVKYSLNTLGRERITCGYPSHAFLKWLGTNVLPDWYIKKSIRETALKSRAYHLKKLKEN</sequence>
<evidence type="ECO:0000256" key="4">
    <source>
        <dbReference type="ARBA" id="ARBA00022692"/>
    </source>
</evidence>
<dbReference type="SUPFAM" id="SSF51735">
    <property type="entry name" value="NAD(P)-binding Rossmann-fold domains"/>
    <property type="match status" value="1"/>
</dbReference>
<dbReference type="GeneID" id="106550332"/>
<dbReference type="RefSeq" id="XP_013923703.1">
    <property type="nucleotide sequence ID" value="XM_014068228.1"/>
</dbReference>
<dbReference type="EC" id="1.1.1.62" evidence="12"/>
<dbReference type="EC" id="1.1.1.330" evidence="16"/>
<dbReference type="Pfam" id="PF00106">
    <property type="entry name" value="adh_short"/>
    <property type="match status" value="1"/>
</dbReference>
<comment type="function">
    <text evidence="13">Catalyzes the second of the four reactions of the long-chain fatty acids elongation cycle. This endoplasmic reticulum-bound enzymatic process, allows the addition of two carbons to the chain of long- and very long-chain fatty acids/VLCFAs per cycle. This enzyme has a 3-ketoacyl-CoA reductase activity, reducing 3-ketoacyl-CoA to 3-hydroxyacyl-CoA, within each cycle of fatty acid elongation. Thereby, it may participate in the production of VLCFAs of different chain lengths that are involved in multiple biological processes as precursors of membrane lipids and lipid mediators. May also catalyze the transformation of estrone (E1) into estradiol (E2) and play a role in estrogen formation.</text>
</comment>
<keyword evidence="9" id="KW-0560">Oxidoreductase</keyword>
<dbReference type="InterPro" id="IPR051019">
    <property type="entry name" value="VLCFA-Steroid_DH"/>
</dbReference>
<evidence type="ECO:0000256" key="12">
    <source>
        <dbReference type="ARBA" id="ARBA00024072"/>
    </source>
</evidence>
<dbReference type="OrthoDB" id="5545019at2759"/>
<evidence type="ECO:0000256" key="6">
    <source>
        <dbReference type="ARBA" id="ARBA00022857"/>
    </source>
</evidence>
<evidence type="ECO:0000256" key="7">
    <source>
        <dbReference type="ARBA" id="ARBA00022955"/>
    </source>
</evidence>
<keyword evidence="3" id="KW-0444">Lipid biosynthesis</keyword>
<dbReference type="KEGG" id="tsr:106550332"/>
<protein>
    <recommendedName>
        <fullName evidence="17">3-ketoacyl-CoA reductase</fullName>
        <ecNumber evidence="16">1.1.1.330</ecNumber>
        <ecNumber evidence="12">1.1.1.62</ecNumber>
    </recommendedName>
</protein>
<keyword evidence="5" id="KW-0256">Endoplasmic reticulum</keyword>
<dbReference type="InterPro" id="IPR020904">
    <property type="entry name" value="Sc_DH/Rdtase_CS"/>
</dbReference>
<keyword evidence="22" id="KW-1185">Reference proteome</keyword>
<comment type="catalytic activity">
    <reaction evidence="20">
        <text>a very-long-chain (3R)-3-hydroxyacyl-CoA + NADP(+) = a very-long-chain 3-oxoacyl-CoA + NADPH + H(+)</text>
        <dbReference type="Rhea" id="RHEA:48680"/>
        <dbReference type="ChEBI" id="CHEBI:15378"/>
        <dbReference type="ChEBI" id="CHEBI:57783"/>
        <dbReference type="ChEBI" id="CHEBI:58349"/>
        <dbReference type="ChEBI" id="CHEBI:85440"/>
        <dbReference type="ChEBI" id="CHEBI:90725"/>
        <dbReference type="EC" id="1.1.1.330"/>
    </reaction>
</comment>
<feature type="transmembrane region" description="Helical" evidence="21">
    <location>
        <begin position="12"/>
        <end position="30"/>
    </location>
</feature>
<dbReference type="PRINTS" id="PR00081">
    <property type="entry name" value="GDHRDH"/>
</dbReference>
<evidence type="ECO:0000256" key="20">
    <source>
        <dbReference type="ARBA" id="ARBA00049509"/>
    </source>
</evidence>
<keyword evidence="7" id="KW-0752">Steroid biosynthesis</keyword>
<keyword evidence="11 21" id="KW-0472">Membrane</keyword>
<evidence type="ECO:0000256" key="9">
    <source>
        <dbReference type="ARBA" id="ARBA00023002"/>
    </source>
</evidence>
<proteinExistence type="inferred from homology"/>
<evidence type="ECO:0000256" key="11">
    <source>
        <dbReference type="ARBA" id="ARBA00023136"/>
    </source>
</evidence>
<dbReference type="InterPro" id="IPR036291">
    <property type="entry name" value="NAD(P)-bd_dom_sf"/>
</dbReference>
<dbReference type="PANTHER" id="PTHR43899:SF14">
    <property type="entry name" value="VERY-LONG-CHAIN 3-OXOACYL-COA REDUCTASE"/>
    <property type="match status" value="1"/>
</dbReference>
<dbReference type="Proteomes" id="UP000504617">
    <property type="component" value="Unplaced"/>
</dbReference>
<evidence type="ECO:0000256" key="18">
    <source>
        <dbReference type="ARBA" id="ARBA00048022"/>
    </source>
</evidence>
<reference evidence="23" key="1">
    <citation type="submission" date="2025-08" db="UniProtKB">
        <authorList>
            <consortium name="RefSeq"/>
        </authorList>
    </citation>
    <scope>IDENTIFICATION</scope>
    <source>
        <tissue evidence="23">Skeletal muscle</tissue>
    </source>
</reference>
<evidence type="ECO:0000313" key="22">
    <source>
        <dbReference type="Proteomes" id="UP000504617"/>
    </source>
</evidence>
<dbReference type="PROSITE" id="PS00061">
    <property type="entry name" value="ADH_SHORT"/>
    <property type="match status" value="1"/>
</dbReference>
<dbReference type="Gene3D" id="3.40.50.720">
    <property type="entry name" value="NAD(P)-binding Rossmann-like Domain"/>
    <property type="match status" value="1"/>
</dbReference>
<dbReference type="GO" id="GO:0005789">
    <property type="term" value="C:endoplasmic reticulum membrane"/>
    <property type="evidence" value="ECO:0007669"/>
    <property type="project" value="UniProtKB-SubCell"/>
</dbReference>
<dbReference type="InterPro" id="IPR002347">
    <property type="entry name" value="SDR_fam"/>
</dbReference>
<dbReference type="PIRSF" id="PIRSF000126">
    <property type="entry name" value="11-beta-HSD1"/>
    <property type="match status" value="1"/>
</dbReference>
<evidence type="ECO:0000256" key="1">
    <source>
        <dbReference type="ARBA" id="ARBA00004477"/>
    </source>
</evidence>
<evidence type="ECO:0000256" key="2">
    <source>
        <dbReference type="ARBA" id="ARBA00005194"/>
    </source>
</evidence>
<dbReference type="CDD" id="cd05356">
    <property type="entry name" value="17beta-HSD1_like_SDR_c"/>
    <property type="match status" value="1"/>
</dbReference>
<dbReference type="GO" id="GO:0006694">
    <property type="term" value="P:steroid biosynthetic process"/>
    <property type="evidence" value="ECO:0007669"/>
    <property type="project" value="UniProtKB-KW"/>
</dbReference>
<evidence type="ECO:0000256" key="10">
    <source>
        <dbReference type="ARBA" id="ARBA00023098"/>
    </source>
</evidence>
<dbReference type="FunFam" id="3.40.50.720:FF:000137">
    <property type="entry name" value="Hydroxysteroid (17-beta) dehydrogenase 3"/>
    <property type="match status" value="1"/>
</dbReference>
<evidence type="ECO:0000256" key="3">
    <source>
        <dbReference type="ARBA" id="ARBA00022516"/>
    </source>
</evidence>
<accession>A0A6I9YHA0</accession>
<evidence type="ECO:0000256" key="19">
    <source>
        <dbReference type="ARBA" id="ARBA00048906"/>
    </source>
</evidence>
<keyword evidence="10" id="KW-0443">Lipid metabolism</keyword>
<dbReference type="PANTHER" id="PTHR43899">
    <property type="entry name" value="RH59310P"/>
    <property type="match status" value="1"/>
</dbReference>
<evidence type="ECO:0000256" key="14">
    <source>
        <dbReference type="ARBA" id="ARBA00037929"/>
    </source>
</evidence>
<comment type="catalytic activity">
    <reaction evidence="19">
        <text>17beta-estradiol + NADP(+) = estrone + NADPH + H(+)</text>
        <dbReference type="Rhea" id="RHEA:24616"/>
        <dbReference type="ChEBI" id="CHEBI:15378"/>
        <dbReference type="ChEBI" id="CHEBI:16469"/>
        <dbReference type="ChEBI" id="CHEBI:17263"/>
        <dbReference type="ChEBI" id="CHEBI:57783"/>
        <dbReference type="ChEBI" id="CHEBI:58349"/>
        <dbReference type="EC" id="1.1.1.62"/>
    </reaction>
</comment>
<organism evidence="22 23">
    <name type="scientific">Thamnophis sirtalis</name>
    <dbReference type="NCBI Taxonomy" id="35019"/>
    <lineage>
        <taxon>Eukaryota</taxon>
        <taxon>Metazoa</taxon>
        <taxon>Chordata</taxon>
        <taxon>Craniata</taxon>
        <taxon>Vertebrata</taxon>
        <taxon>Euteleostomi</taxon>
        <taxon>Lepidosauria</taxon>
        <taxon>Squamata</taxon>
        <taxon>Bifurcata</taxon>
        <taxon>Unidentata</taxon>
        <taxon>Episquamata</taxon>
        <taxon>Toxicofera</taxon>
        <taxon>Serpentes</taxon>
        <taxon>Colubroidea</taxon>
        <taxon>Colubridae</taxon>
        <taxon>Natricinae</taxon>
        <taxon>Thamnophis</taxon>
    </lineage>
</organism>
<comment type="similarity">
    <text evidence="15">Belongs to the short-chain dehydrogenases/reductases (SDR) family. 17-beta-HSD 3 subfamily.</text>
</comment>
<evidence type="ECO:0000256" key="8">
    <source>
        <dbReference type="ARBA" id="ARBA00022989"/>
    </source>
</evidence>
<keyword evidence="8 21" id="KW-1133">Transmembrane helix</keyword>
<evidence type="ECO:0000256" key="16">
    <source>
        <dbReference type="ARBA" id="ARBA00039105"/>
    </source>
</evidence>
<dbReference type="GO" id="GO:0004303">
    <property type="term" value="F:estradiol 17-beta-dehydrogenase [NAD(P)+] activity"/>
    <property type="evidence" value="ECO:0007669"/>
    <property type="project" value="UniProtKB-EC"/>
</dbReference>
<comment type="catalytic activity">
    <reaction evidence="18">
        <text>17beta-estradiol + NAD(+) = estrone + NADH + H(+)</text>
        <dbReference type="Rhea" id="RHEA:24612"/>
        <dbReference type="ChEBI" id="CHEBI:15378"/>
        <dbReference type="ChEBI" id="CHEBI:16469"/>
        <dbReference type="ChEBI" id="CHEBI:17263"/>
        <dbReference type="ChEBI" id="CHEBI:57540"/>
        <dbReference type="ChEBI" id="CHEBI:57945"/>
        <dbReference type="EC" id="1.1.1.62"/>
    </reaction>
</comment>
<keyword evidence="6" id="KW-0521">NADP</keyword>
<comment type="pathway">
    <text evidence="14">Steroid biosynthesis; estrogen biosynthesis.</text>
</comment>
<evidence type="ECO:0000256" key="21">
    <source>
        <dbReference type="SAM" id="Phobius"/>
    </source>
</evidence>
<dbReference type="PRINTS" id="PR00080">
    <property type="entry name" value="SDRFAMILY"/>
</dbReference>
<keyword evidence="4 21" id="KW-0812">Transmembrane</keyword>
<evidence type="ECO:0000313" key="23">
    <source>
        <dbReference type="RefSeq" id="XP_013923703.1"/>
    </source>
</evidence>
<comment type="subcellular location">
    <subcellularLocation>
        <location evidence="1">Endoplasmic reticulum membrane</location>
        <topology evidence="1">Multi-pass membrane protein</topology>
    </subcellularLocation>
</comment>
<evidence type="ECO:0000256" key="17">
    <source>
        <dbReference type="ARBA" id="ARBA00041250"/>
    </source>
</evidence>
<dbReference type="AlphaFoldDB" id="A0A6I9YHA0"/>
<evidence type="ECO:0000256" key="5">
    <source>
        <dbReference type="ARBA" id="ARBA00022824"/>
    </source>
</evidence>
<evidence type="ECO:0000256" key="13">
    <source>
        <dbReference type="ARBA" id="ARBA00037337"/>
    </source>
</evidence>
<comment type="pathway">
    <text evidence="2">Lipid metabolism; fatty acid biosynthesis.</text>
</comment>
<gene>
    <name evidence="23" type="primary">HSD17B12</name>
</gene>